<evidence type="ECO:0000313" key="3">
    <source>
        <dbReference type="Proteomes" id="UP000682892"/>
    </source>
</evidence>
<reference evidence="2" key="3">
    <citation type="submission" date="2012-09" db="EMBL/GenBank/DDBJ databases">
        <authorList>
            <consortium name="VectorBase"/>
        </authorList>
    </citation>
    <scope>NUCLEOTIDE SEQUENCE</scope>
    <source>
        <strain evidence="2">Liverpool</strain>
    </source>
</reference>
<dbReference type="PANTHER" id="PTHR12243">
    <property type="entry name" value="MADF DOMAIN TRANSCRIPTION FACTOR"/>
    <property type="match status" value="1"/>
</dbReference>
<dbReference type="GO" id="GO:0006357">
    <property type="term" value="P:regulation of transcription by RNA polymerase II"/>
    <property type="evidence" value="ECO:0007669"/>
    <property type="project" value="TreeGrafter"/>
</dbReference>
<reference evidence="2" key="1">
    <citation type="submission" date="2005-10" db="EMBL/GenBank/DDBJ databases">
        <authorList>
            <person name="Loftus B.J."/>
            <person name="Nene V.M."/>
            <person name="Hannick L.I."/>
            <person name="Bidwell S."/>
            <person name="Haas B."/>
            <person name="Amedeo P."/>
            <person name="Orvis J."/>
            <person name="Wortman J.R."/>
            <person name="White O.R."/>
            <person name="Salzberg S."/>
            <person name="Shumway M."/>
            <person name="Koo H."/>
            <person name="Zhao Y."/>
            <person name="Holmes M."/>
            <person name="Miller J."/>
            <person name="Schatz M."/>
            <person name="Pop M."/>
            <person name="Pai G."/>
            <person name="Utterback T."/>
            <person name="Rogers Y.-H."/>
            <person name="Kravitz S."/>
            <person name="Fraser C.M."/>
        </authorList>
    </citation>
    <scope>NUCLEOTIDE SEQUENCE</scope>
    <source>
        <strain evidence="2">Liverpool</strain>
    </source>
</reference>
<accession>Q1DGU9</accession>
<dbReference type="PROSITE" id="PS51029">
    <property type="entry name" value="MADF"/>
    <property type="match status" value="1"/>
</dbReference>
<dbReference type="eggNOG" id="ENOG502SCCI">
    <property type="taxonomic scope" value="Eukaryota"/>
</dbReference>
<dbReference type="EMBL" id="CH900337">
    <property type="protein sequence ID" value="EAT32379.1"/>
    <property type="molecule type" value="Genomic_DNA"/>
</dbReference>
<protein>
    <submittedName>
        <fullName evidence="2">AAEL015471-PA</fullName>
    </submittedName>
</protein>
<evidence type="ECO:0000259" key="1">
    <source>
        <dbReference type="PROSITE" id="PS51029"/>
    </source>
</evidence>
<name>Q1DGU9_AEDAE</name>
<dbReference type="PANTHER" id="PTHR12243:SF67">
    <property type="entry name" value="COREPRESSOR OF PANGOLIN, ISOFORM A-RELATED"/>
    <property type="match status" value="1"/>
</dbReference>
<dbReference type="SMART" id="SM00595">
    <property type="entry name" value="MADF"/>
    <property type="match status" value="1"/>
</dbReference>
<dbReference type="InterPro" id="IPR039353">
    <property type="entry name" value="TF_Adf1"/>
</dbReference>
<evidence type="ECO:0000313" key="2">
    <source>
        <dbReference type="EMBL" id="EAT32379.1"/>
    </source>
</evidence>
<organism evidence="2 3">
    <name type="scientific">Aedes aegypti</name>
    <name type="common">Yellowfever mosquito</name>
    <name type="synonym">Culex aegypti</name>
    <dbReference type="NCBI Taxonomy" id="7159"/>
    <lineage>
        <taxon>Eukaryota</taxon>
        <taxon>Metazoa</taxon>
        <taxon>Ecdysozoa</taxon>
        <taxon>Arthropoda</taxon>
        <taxon>Hexapoda</taxon>
        <taxon>Insecta</taxon>
        <taxon>Pterygota</taxon>
        <taxon>Neoptera</taxon>
        <taxon>Endopterygota</taxon>
        <taxon>Diptera</taxon>
        <taxon>Nematocera</taxon>
        <taxon>Culicoidea</taxon>
        <taxon>Culicidae</taxon>
        <taxon>Culicinae</taxon>
        <taxon>Aedini</taxon>
        <taxon>Aedes</taxon>
        <taxon>Stegomyia</taxon>
    </lineage>
</organism>
<dbReference type="GO" id="GO:0005667">
    <property type="term" value="C:transcription regulator complex"/>
    <property type="evidence" value="ECO:0007669"/>
    <property type="project" value="TreeGrafter"/>
</dbReference>
<gene>
    <name evidence="2" type="ORF">AaeL_AAEL015471</name>
</gene>
<dbReference type="InterPro" id="IPR006578">
    <property type="entry name" value="MADF-dom"/>
</dbReference>
<sequence length="245" mass="27960">MDSDIDMTEEQVVQLIELVRKHPLLYDKQCHAYRKAALKDRAWSSIASILGEGITGEKAYKRWKNLRDRFMKELRKVENTSTSGAGVSDIHTPKWVFYEDLSFLRDHCKRRRTTSNYPSSTSCQKNIEDSGSECQQLSEDHVFDGTGEVGEVEYLDEALESLEPVELSESCGSRKKKRDSIDKKIENIVDNVGEVLATMSAKKGKFQPFCDSLAEKLERLPPHVARALETKYTAEINSLLDEYDE</sequence>
<dbReference type="AlphaFoldDB" id="Q1DGU9"/>
<dbReference type="PaxDb" id="7159-AAEL015471-PA"/>
<reference evidence="2" key="2">
    <citation type="journal article" date="2007" name="Science">
        <title>Genome sequence of Aedes aegypti, a major arbovirus vector.</title>
        <authorList>
            <person name="Nene V."/>
            <person name="Wortman J.R."/>
            <person name="Lawson D."/>
            <person name="Haas B."/>
            <person name="Kodira C."/>
            <person name="Tu Z.J."/>
            <person name="Loftus B."/>
            <person name="Xi Z."/>
            <person name="Megy K."/>
            <person name="Grabherr M."/>
            <person name="Ren Q."/>
            <person name="Zdobnov E.M."/>
            <person name="Lobo N.F."/>
            <person name="Campbell K.S."/>
            <person name="Brown S.E."/>
            <person name="Bonaldo M.F."/>
            <person name="Zhu J."/>
            <person name="Sinkins S.P."/>
            <person name="Hogenkamp D.G."/>
            <person name="Amedeo P."/>
            <person name="Arensburger P."/>
            <person name="Atkinson P.W."/>
            <person name="Bidwell S."/>
            <person name="Biedler J."/>
            <person name="Birney E."/>
            <person name="Bruggner R.V."/>
            <person name="Costas J."/>
            <person name="Coy M.R."/>
            <person name="Crabtree J."/>
            <person name="Crawford M."/>
            <person name="Debruyn B."/>
            <person name="Decaprio D."/>
            <person name="Eiglmeier K."/>
            <person name="Eisenstadt E."/>
            <person name="El-Dorry H."/>
            <person name="Gelbart W.M."/>
            <person name="Gomes S.L."/>
            <person name="Hammond M."/>
            <person name="Hannick L.I."/>
            <person name="Hogan J.R."/>
            <person name="Holmes M.H."/>
            <person name="Jaffe D."/>
            <person name="Johnston J.S."/>
            <person name="Kennedy R.C."/>
            <person name="Koo H."/>
            <person name="Kravitz S."/>
            <person name="Kriventseva E.V."/>
            <person name="Kulp D."/>
            <person name="Labutti K."/>
            <person name="Lee E."/>
            <person name="Li S."/>
            <person name="Lovin D.D."/>
            <person name="Mao C."/>
            <person name="Mauceli E."/>
            <person name="Menck C.F."/>
            <person name="Miller J.R."/>
            <person name="Montgomery P."/>
            <person name="Mori A."/>
            <person name="Nascimento A.L."/>
            <person name="Naveira H.F."/>
            <person name="Nusbaum C."/>
            <person name="O'leary S."/>
            <person name="Orvis J."/>
            <person name="Pertea M."/>
            <person name="Quesneville H."/>
            <person name="Reidenbach K.R."/>
            <person name="Rogers Y.H."/>
            <person name="Roth C.W."/>
            <person name="Schneider J.R."/>
            <person name="Schatz M."/>
            <person name="Shumway M."/>
            <person name="Stanke M."/>
            <person name="Stinson E.O."/>
            <person name="Tubio J.M."/>
            <person name="Vanzee J.P."/>
            <person name="Verjovski-Almeida S."/>
            <person name="Werner D."/>
            <person name="White O."/>
            <person name="Wyder S."/>
            <person name="Zeng Q."/>
            <person name="Zhao Q."/>
            <person name="Zhao Y."/>
            <person name="Hill C.A."/>
            <person name="Raikhel A.S."/>
            <person name="Soares M.B."/>
            <person name="Knudson D.L."/>
            <person name="Lee N.H."/>
            <person name="Galagan J."/>
            <person name="Salzberg S.L."/>
            <person name="Paulsen I.T."/>
            <person name="Dimopoulos G."/>
            <person name="Collins F.H."/>
            <person name="Birren B."/>
            <person name="Fraser-Liggett C.M."/>
            <person name="Severson D.W."/>
        </authorList>
    </citation>
    <scope>NUCLEOTIDE SEQUENCE [LARGE SCALE GENOMIC DNA]</scope>
    <source>
        <strain evidence="2">Liverpool</strain>
    </source>
</reference>
<feature type="domain" description="MADF" evidence="1">
    <location>
        <begin position="14"/>
        <end position="109"/>
    </location>
</feature>
<dbReference type="VEuPathDB" id="VectorBase:AAEL002643"/>
<dbReference type="GO" id="GO:0005634">
    <property type="term" value="C:nucleus"/>
    <property type="evidence" value="ECO:0007669"/>
    <property type="project" value="TreeGrafter"/>
</dbReference>
<dbReference type="HOGENOM" id="CLU_1134350_0_0_1"/>
<dbReference type="PhylomeDB" id="Q1DGU9"/>
<dbReference type="Pfam" id="PF10545">
    <property type="entry name" value="MADF_DNA_bdg"/>
    <property type="match status" value="1"/>
</dbReference>
<dbReference type="Proteomes" id="UP000682892">
    <property type="component" value="Unassembled WGS sequence"/>
</dbReference>
<dbReference type="OMA" id="KQCHAYR"/>
<proteinExistence type="predicted"/>